<feature type="transmembrane region" description="Helical" evidence="1">
    <location>
        <begin position="196"/>
        <end position="219"/>
    </location>
</feature>
<dbReference type="STRING" id="762967.HMPREF9440_01818"/>
<keyword evidence="1" id="KW-0812">Transmembrane</keyword>
<keyword evidence="1" id="KW-0472">Membrane</keyword>
<feature type="transmembrane region" description="Helical" evidence="1">
    <location>
        <begin position="255"/>
        <end position="273"/>
    </location>
</feature>
<reference evidence="3 4" key="1">
    <citation type="submission" date="2011-11" db="EMBL/GenBank/DDBJ databases">
        <authorList>
            <person name="Weinstock G."/>
            <person name="Sodergren E."/>
            <person name="Clifton S."/>
            <person name="Fulton L."/>
            <person name="Fulton B."/>
            <person name="Courtney L."/>
            <person name="Fronick C."/>
            <person name="Harrison M."/>
            <person name="Strong C."/>
            <person name="Farmer C."/>
            <person name="Delahaunty K."/>
            <person name="Markovic C."/>
            <person name="Hall O."/>
            <person name="Minx P."/>
            <person name="Tomlinson C."/>
            <person name="Mitreva M."/>
            <person name="Hou S."/>
            <person name="Chen J."/>
            <person name="Wollam A."/>
            <person name="Pepin K.H."/>
            <person name="Johnson M."/>
            <person name="Bhonagiri V."/>
            <person name="Zhang X."/>
            <person name="Suruliraj S."/>
            <person name="Warren W."/>
            <person name="Chinwalla A."/>
            <person name="Mardis E.R."/>
            <person name="Wilson R.K."/>
        </authorList>
    </citation>
    <scope>NUCLEOTIDE SEQUENCE [LARGE SCALE GENOMIC DNA]</scope>
    <source>
        <strain evidence="3 4">YIT 11816</strain>
    </source>
</reference>
<dbReference type="OrthoDB" id="5604143at2"/>
<evidence type="ECO:0000313" key="3">
    <source>
        <dbReference type="EMBL" id="EHY30818.1"/>
    </source>
</evidence>
<dbReference type="InterPro" id="IPR000620">
    <property type="entry name" value="EamA_dom"/>
</dbReference>
<dbReference type="Proteomes" id="UP000004956">
    <property type="component" value="Unassembled WGS sequence"/>
</dbReference>
<feature type="transmembrane region" description="Helical" evidence="1">
    <location>
        <begin position="225"/>
        <end position="243"/>
    </location>
</feature>
<keyword evidence="1" id="KW-1133">Transmembrane helix</keyword>
<feature type="domain" description="EamA" evidence="2">
    <location>
        <begin position="164"/>
        <end position="295"/>
    </location>
</feature>
<dbReference type="EMBL" id="AFBQ01000273">
    <property type="protein sequence ID" value="EHY30818.1"/>
    <property type="molecule type" value="Genomic_DNA"/>
</dbReference>
<name>H3KGD8_9BURK</name>
<dbReference type="InterPro" id="IPR037185">
    <property type="entry name" value="EmrE-like"/>
</dbReference>
<proteinExistence type="predicted"/>
<evidence type="ECO:0000256" key="1">
    <source>
        <dbReference type="SAM" id="Phobius"/>
    </source>
</evidence>
<sequence length="308" mass="31049">MHRLRGIIIGLLSGLLWAASGLALGYAMEPASSVAWADGLTLALGAALAHDASAAVTVTAVLGVTKGILPTTGLPKGAIRGLGVGALAGSVIGTLCYAGAVMLAGTAAALAATAAYPVVAALLAMVILRERHAPRAWWGVGAAALGFVFLGLGTDAGVTPHMKLGLLLALGCVFGWSFEGAMASKAMRAAPSLQAIAVRETVSAALLAGLLVLVLPWGGGLTLDWGWALAAGCFGGVSYWAWYEAMRCLGMARGVALNITYAAWSVLWGMLGLCAPLEGMLPLVGAALVLVGGLLAAFSERGGRKRAF</sequence>
<feature type="transmembrane region" description="Helical" evidence="1">
    <location>
        <begin position="106"/>
        <end position="128"/>
    </location>
</feature>
<protein>
    <recommendedName>
        <fullName evidence="2">EamA domain-containing protein</fullName>
    </recommendedName>
</protein>
<dbReference type="PATRIC" id="fig|762967.3.peg.1429"/>
<dbReference type="AlphaFoldDB" id="H3KGD8"/>
<dbReference type="GO" id="GO:0016020">
    <property type="term" value="C:membrane"/>
    <property type="evidence" value="ECO:0007669"/>
    <property type="project" value="InterPro"/>
</dbReference>
<dbReference type="Pfam" id="PF00892">
    <property type="entry name" value="EamA"/>
    <property type="match status" value="1"/>
</dbReference>
<feature type="transmembrane region" description="Helical" evidence="1">
    <location>
        <begin position="135"/>
        <end position="152"/>
    </location>
</feature>
<accession>H3KGD8</accession>
<comment type="caution">
    <text evidence="3">The sequence shown here is derived from an EMBL/GenBank/DDBJ whole genome shotgun (WGS) entry which is preliminary data.</text>
</comment>
<feature type="transmembrane region" description="Helical" evidence="1">
    <location>
        <begin position="47"/>
        <end position="69"/>
    </location>
</feature>
<dbReference type="SUPFAM" id="SSF103481">
    <property type="entry name" value="Multidrug resistance efflux transporter EmrE"/>
    <property type="match status" value="1"/>
</dbReference>
<feature type="transmembrane region" description="Helical" evidence="1">
    <location>
        <begin position="164"/>
        <end position="184"/>
    </location>
</feature>
<dbReference type="RefSeq" id="WP_008542938.1">
    <property type="nucleotide sequence ID" value="NZ_JH604995.1"/>
</dbReference>
<feature type="transmembrane region" description="Helical" evidence="1">
    <location>
        <begin position="81"/>
        <end position="100"/>
    </location>
</feature>
<gene>
    <name evidence="3" type="ORF">HMPREF9440_01818</name>
</gene>
<evidence type="ECO:0000313" key="4">
    <source>
        <dbReference type="Proteomes" id="UP000004956"/>
    </source>
</evidence>
<feature type="transmembrane region" description="Helical" evidence="1">
    <location>
        <begin position="279"/>
        <end position="298"/>
    </location>
</feature>
<evidence type="ECO:0000259" key="2">
    <source>
        <dbReference type="Pfam" id="PF00892"/>
    </source>
</evidence>
<dbReference type="HOGENOM" id="CLU_044169_1_0_4"/>
<keyword evidence="4" id="KW-1185">Reference proteome</keyword>
<organism evidence="3 4">
    <name type="scientific">Sutterella parvirubra YIT 11816</name>
    <dbReference type="NCBI Taxonomy" id="762967"/>
    <lineage>
        <taxon>Bacteria</taxon>
        <taxon>Pseudomonadati</taxon>
        <taxon>Pseudomonadota</taxon>
        <taxon>Betaproteobacteria</taxon>
        <taxon>Burkholderiales</taxon>
        <taxon>Sutterellaceae</taxon>
        <taxon>Sutterella</taxon>
    </lineage>
</organism>